<dbReference type="InterPro" id="IPR004151">
    <property type="entry name" value="7TM_GPCR_serpentine_rcpt_Sre"/>
</dbReference>
<feature type="transmembrane region" description="Helical" evidence="2">
    <location>
        <begin position="122"/>
        <end position="141"/>
    </location>
</feature>
<proteinExistence type="inferred from homology"/>
<dbReference type="InterPro" id="IPR052860">
    <property type="entry name" value="NRL-GPCR1"/>
</dbReference>
<feature type="transmembrane region" description="Helical" evidence="2">
    <location>
        <begin position="255"/>
        <end position="274"/>
    </location>
</feature>
<protein>
    <recommendedName>
        <fullName evidence="5">Gustatory receptor</fullName>
    </recommendedName>
</protein>
<dbReference type="AlphaFoldDB" id="A0ABD2L9C2"/>
<keyword evidence="2" id="KW-1133">Transmembrane helix</keyword>
<sequence>MSSNNSIHNSNDYSPVVTGILLANLLLNSGQIFLSVLNIFSLLRTSLIHPHLKAVLLTQSGSFCINSFGMSWFIIMQETEIDKMLICLLGLNLCNFIGHALLIERIIATWKAHKYEKWRSPLFIVTLLISVVAIAFSVATFEMCKSANMLLVIFVFACVNSALCFSEIFAFVKISFHNKKRYKQTIGKTENGNGHDKLSERYQLNENIRTARQLAPVFLCHFFLVFGTVPLLAIQNFQLTTDTELINVLNYSYELYTTLFCTLIEFALLVRYPILRKNVVQLFRTVRWKVKGLICRNRIDNIENEICEKQRQRESELVAQFEMKRHFEILAKAWA</sequence>
<comment type="caution">
    <text evidence="3">The sequence shown here is derived from an EMBL/GenBank/DDBJ whole genome shotgun (WGS) entry which is preliminary data.</text>
</comment>
<evidence type="ECO:0000313" key="3">
    <source>
        <dbReference type="EMBL" id="KAL3111845.1"/>
    </source>
</evidence>
<accession>A0ABD2L9C2</accession>
<evidence type="ECO:0000256" key="2">
    <source>
        <dbReference type="SAM" id="Phobius"/>
    </source>
</evidence>
<feature type="transmembrane region" description="Helical" evidence="2">
    <location>
        <begin position="20"/>
        <end position="43"/>
    </location>
</feature>
<keyword evidence="2" id="KW-0472">Membrane</keyword>
<organism evidence="3 4">
    <name type="scientific">Heterodera trifolii</name>
    <dbReference type="NCBI Taxonomy" id="157864"/>
    <lineage>
        <taxon>Eukaryota</taxon>
        <taxon>Metazoa</taxon>
        <taxon>Ecdysozoa</taxon>
        <taxon>Nematoda</taxon>
        <taxon>Chromadorea</taxon>
        <taxon>Rhabditida</taxon>
        <taxon>Tylenchina</taxon>
        <taxon>Tylenchomorpha</taxon>
        <taxon>Tylenchoidea</taxon>
        <taxon>Heteroderidae</taxon>
        <taxon>Heteroderinae</taxon>
        <taxon>Heterodera</taxon>
    </lineage>
</organism>
<feature type="transmembrane region" description="Helical" evidence="2">
    <location>
        <begin position="147"/>
        <end position="172"/>
    </location>
</feature>
<reference evidence="3 4" key="1">
    <citation type="submission" date="2024-10" db="EMBL/GenBank/DDBJ databases">
        <authorList>
            <person name="Kim D."/>
        </authorList>
    </citation>
    <scope>NUCLEOTIDE SEQUENCE [LARGE SCALE GENOMIC DNA]</scope>
    <source>
        <strain evidence="3">BH-2024</strain>
    </source>
</reference>
<dbReference type="PANTHER" id="PTHR47521">
    <property type="entry name" value="SERPENTINE RECEPTOR, CLASS E (EPSILON)-RELATED"/>
    <property type="match status" value="1"/>
</dbReference>
<keyword evidence="2" id="KW-0812">Transmembrane</keyword>
<dbReference type="EMBL" id="JBICBT010000492">
    <property type="protein sequence ID" value="KAL3111845.1"/>
    <property type="molecule type" value="Genomic_DNA"/>
</dbReference>
<comment type="similarity">
    <text evidence="1">Belongs to the nematode receptor-like protein sre family.</text>
</comment>
<keyword evidence="4" id="KW-1185">Reference proteome</keyword>
<dbReference type="Proteomes" id="UP001620626">
    <property type="component" value="Unassembled WGS sequence"/>
</dbReference>
<name>A0ABD2L9C2_9BILA</name>
<dbReference type="Pfam" id="PF03125">
    <property type="entry name" value="Sre"/>
    <property type="match status" value="1"/>
</dbReference>
<gene>
    <name evidence="3" type="ORF">niasHT_011132</name>
</gene>
<evidence type="ECO:0000313" key="4">
    <source>
        <dbReference type="Proteomes" id="UP001620626"/>
    </source>
</evidence>
<feature type="transmembrane region" description="Helical" evidence="2">
    <location>
        <begin position="55"/>
        <end position="75"/>
    </location>
</feature>
<evidence type="ECO:0000256" key="1">
    <source>
        <dbReference type="ARBA" id="ARBA00006803"/>
    </source>
</evidence>
<evidence type="ECO:0008006" key="5">
    <source>
        <dbReference type="Google" id="ProtNLM"/>
    </source>
</evidence>
<feature type="transmembrane region" description="Helical" evidence="2">
    <location>
        <begin position="81"/>
        <end position="102"/>
    </location>
</feature>
<feature type="transmembrane region" description="Helical" evidence="2">
    <location>
        <begin position="214"/>
        <end position="235"/>
    </location>
</feature>